<dbReference type="AlphaFoldDB" id="A0A0G9H1J3"/>
<dbReference type="EMBL" id="CP017480">
    <property type="protein sequence ID" value="APG02973.1"/>
    <property type="molecule type" value="Genomic_DNA"/>
</dbReference>
<dbReference type="Proteomes" id="UP000182987">
    <property type="component" value="Chromosome"/>
</dbReference>
<protein>
    <submittedName>
        <fullName evidence="2">Uncharacterized protein</fullName>
    </submittedName>
</protein>
<organism evidence="2 3">
    <name type="scientific">Luteibacter rhizovicinus DSM 16549</name>
    <dbReference type="NCBI Taxonomy" id="1440763"/>
    <lineage>
        <taxon>Bacteria</taxon>
        <taxon>Pseudomonadati</taxon>
        <taxon>Pseudomonadota</taxon>
        <taxon>Gammaproteobacteria</taxon>
        <taxon>Lysobacterales</taxon>
        <taxon>Rhodanobacteraceae</taxon>
        <taxon>Luteibacter</taxon>
    </lineage>
</organism>
<accession>A0A0G9H1J3</accession>
<reference evidence="3" key="1">
    <citation type="submission" date="2016-09" db="EMBL/GenBank/DDBJ databases">
        <authorList>
            <person name="Lysoe E."/>
        </authorList>
    </citation>
    <scope>NUCLEOTIDE SEQUENCE [LARGE SCALE GENOMIC DNA]</scope>
    <source>
        <strain evidence="3">LJ96T</strain>
    </source>
</reference>
<dbReference type="STRING" id="1440763.BJI69_02990"/>
<sequence>MLVLSPTWVAPTGPAIIDRFDALAIGPLPTALSVPAFDSGMDEARLSTLVVTSRLHSSVTFPDEGPSMVYDARFDGLPAVVTRSDKGLDISVVREDGVHVTTVTAGMAVISHTHGLAAVTHANVDGDPRRRRRSLEHGSDDDFEDDVEGIDTPMEPMPLADPLAPL</sequence>
<dbReference type="PATRIC" id="fig|1440763.5.peg.4111"/>
<evidence type="ECO:0000313" key="2">
    <source>
        <dbReference type="EMBL" id="APG02973.1"/>
    </source>
</evidence>
<proteinExistence type="predicted"/>
<name>A0A0G9H1J3_9GAMM</name>
<dbReference type="KEGG" id="lrz:BJI69_02990"/>
<evidence type="ECO:0000256" key="1">
    <source>
        <dbReference type="SAM" id="MobiDB-lite"/>
    </source>
</evidence>
<gene>
    <name evidence="2" type="ORF">BJI69_02990</name>
</gene>
<feature type="region of interest" description="Disordered" evidence="1">
    <location>
        <begin position="125"/>
        <end position="166"/>
    </location>
</feature>
<keyword evidence="3" id="KW-1185">Reference proteome</keyword>
<dbReference type="RefSeq" id="WP_046969473.1">
    <property type="nucleotide sequence ID" value="NZ_CP017480.1"/>
</dbReference>
<evidence type="ECO:0000313" key="3">
    <source>
        <dbReference type="Proteomes" id="UP000182987"/>
    </source>
</evidence>